<feature type="region of interest" description="Disordered" evidence="2">
    <location>
        <begin position="622"/>
        <end position="678"/>
    </location>
</feature>
<evidence type="ECO:0000313" key="4">
    <source>
        <dbReference type="Proteomes" id="UP001642484"/>
    </source>
</evidence>
<evidence type="ECO:0000256" key="2">
    <source>
        <dbReference type="SAM" id="MobiDB-lite"/>
    </source>
</evidence>
<keyword evidence="4" id="KW-1185">Reference proteome</keyword>
<dbReference type="PROSITE" id="PS00591">
    <property type="entry name" value="GH10_1"/>
    <property type="match status" value="1"/>
</dbReference>
<feature type="compositionally biased region" description="Basic residues" evidence="2">
    <location>
        <begin position="1304"/>
        <end position="1318"/>
    </location>
</feature>
<reference evidence="3 4" key="1">
    <citation type="submission" date="2024-02" db="EMBL/GenBank/DDBJ databases">
        <authorList>
            <person name="Chen Y."/>
            <person name="Shah S."/>
            <person name="Dougan E. K."/>
            <person name="Thang M."/>
            <person name="Chan C."/>
        </authorList>
    </citation>
    <scope>NUCLEOTIDE SEQUENCE [LARGE SCALE GENOMIC DNA]</scope>
</reference>
<comment type="caution">
    <text evidence="3">The sequence shown here is derived from an EMBL/GenBank/DDBJ whole genome shotgun (WGS) entry which is preliminary data.</text>
</comment>
<gene>
    <name evidence="3" type="ORF">CCMP2556_LOCUS25486</name>
</gene>
<protein>
    <submittedName>
        <fullName evidence="3">Uncharacterized protein</fullName>
    </submittedName>
</protein>
<feature type="active site" description="Nucleophile" evidence="1">
    <location>
        <position position="386"/>
    </location>
</feature>
<dbReference type="EMBL" id="CAXAMN010017147">
    <property type="protein sequence ID" value="CAK9049894.1"/>
    <property type="molecule type" value="Genomic_DNA"/>
</dbReference>
<feature type="compositionally biased region" description="Basic and acidic residues" evidence="2">
    <location>
        <begin position="1290"/>
        <end position="1300"/>
    </location>
</feature>
<dbReference type="Proteomes" id="UP001642484">
    <property type="component" value="Unassembled WGS sequence"/>
</dbReference>
<sequence length="1318" mass="149369">MPRAVISEAEGNKALEAAGTDIKYLLSRHEVSVDNQKLFFHHGVTTIEKLSNFAKDRDDLAAVLKEHWELDSDRSLEERVQVAAITCAFSNAKTRSQRAAEVDAEYDTLQWSRPVVAGEWAAMRSALEKRYGHLEDKIYPSKEFVEKKLAEVESGEYRAEELTEVVSKEEIEPDGVVPIWDSKGRLAMRKASTKVQEPANAEELRRRLTIWKNAMVMISLKHSNRHELQGAWEETVEQCKDYLLGDYVYGLSAKDAEGQTFAAPPWKLVIAYERAIRKQAVKLTNTEGKPLTVALKMAWKDATVKERNFTTPLALYAKRPTPPWREQPVQKWAATEKGAKGKDKGKGRKGHLKVLYIFSGRKRRNSVAWYLRELALRKGVQVEITELDIQSDRRSDFTIPAVQKKWLQLIAQGIYYAVIVTPPCSTFSRAVWANDLGPFPLRSSTYPRGFPWNRADRFHKAEFGTILADFSFEALKRQFACGRRIGLMEQPEDLGRTNYDRIPGHQPASMWQFWQFRQLLELPDIQTVVFAQSDFGTESPKPTRFLLRIFAPLHAAMRTGLPQFDEHGWYLGPLPRQSGGAPLIGKSKGVFRTAQSAAWPPQLCKWTAEAILTSFLQEWEGGGEINSTPTSRKRRREEDPAGVEVLETLSASKRRRLEEDRPVPGGHPKVVDPMNPPVPGGRGPPRACRWKGLEASFHDGGGLSSPGRWPPERRMKLEGREWVMVRHHILLAAVKRLGSVAEVEKEASRMARGGDSFQLVREEAFLQEIRDILAEKLDIPRQERPEEGQPFFLDTMKGVLQRAGDPDWEFLEQAKTGLPLGILHEMPRTPAVFEEQVKWSLEGDGWGSAVWQKDNYASAAEHEKYLVEHLEQEVAEGLMVKMSEEDFVRTYGKNRAVAALAVLVEDELTGKKRVIHDGTHGVMVNHRIKCRDKVRMPGPREKRTLLEEYGADRAAVLSLVGDFAKAHRRFKYLKEEHGFLACKAATRSSTVYVNQVLAIGRQGRIGGVLAYAVMAALGAPFKWAKQRGGLVTEWIGLTTDYQSFSMGLSVKRTGWVLEWIASLRRRKEVTYREFAAGLGRLGFSALALPWERPLLGPLYAWASAIQMNRGAMTIPWAIQFILDWIAKRLRAGGHMEIVKQPSRQGGRSLKIWTDAKATEQAAWIGGWLEECEDSKRCRWFSLQVTEVSAPWLYYRGKNPKRVIAALELLATLVALKLWLKSAGDSAEVCAEAFTDNRGNAFILKKGLSTKYPVTLLVIERREAVEEGGLQWHVMDELLRGSEVLFNEIKEHKKKKQDDGPKMSLARKKPKKYFSRWKS</sequence>
<accession>A0ABP0MGN2</accession>
<feature type="region of interest" description="Disordered" evidence="2">
    <location>
        <begin position="1290"/>
        <end position="1318"/>
    </location>
</feature>
<evidence type="ECO:0000256" key="1">
    <source>
        <dbReference type="PROSITE-ProRule" id="PRU10061"/>
    </source>
</evidence>
<organism evidence="3 4">
    <name type="scientific">Durusdinium trenchii</name>
    <dbReference type="NCBI Taxonomy" id="1381693"/>
    <lineage>
        <taxon>Eukaryota</taxon>
        <taxon>Sar</taxon>
        <taxon>Alveolata</taxon>
        <taxon>Dinophyceae</taxon>
        <taxon>Suessiales</taxon>
        <taxon>Symbiodiniaceae</taxon>
        <taxon>Durusdinium</taxon>
    </lineage>
</organism>
<proteinExistence type="predicted"/>
<evidence type="ECO:0000313" key="3">
    <source>
        <dbReference type="EMBL" id="CAK9049894.1"/>
    </source>
</evidence>
<name>A0ABP0MGN2_9DINO</name>
<feature type="region of interest" description="Disordered" evidence="2">
    <location>
        <begin position="327"/>
        <end position="347"/>
    </location>
</feature>
<dbReference type="InterPro" id="IPR031158">
    <property type="entry name" value="GH10_AS"/>
</dbReference>